<dbReference type="EMBL" id="WKKC01000007">
    <property type="protein sequence ID" value="MTE02694.1"/>
    <property type="molecule type" value="Genomic_DNA"/>
</dbReference>
<dbReference type="PANTHER" id="PTHR37038:SF12">
    <property type="entry name" value="TRANSCRIPTIONAL REGULATOR"/>
    <property type="match status" value="1"/>
</dbReference>
<dbReference type="Pfam" id="PF01381">
    <property type="entry name" value="HTH_3"/>
    <property type="match status" value="1"/>
</dbReference>
<dbReference type="RefSeq" id="WP_011161262.1">
    <property type="nucleotide sequence ID" value="NZ_CP029614.1"/>
</dbReference>
<dbReference type="Gene3D" id="1.10.260.40">
    <property type="entry name" value="lambda repressor-like DNA-binding domains"/>
    <property type="match status" value="1"/>
</dbReference>
<dbReference type="PANTHER" id="PTHR37038">
    <property type="entry name" value="TRANSCRIPTIONAL REGULATOR-RELATED"/>
    <property type="match status" value="1"/>
</dbReference>
<dbReference type="InterPro" id="IPR053163">
    <property type="entry name" value="HTH-type_regulator_Rgg"/>
</dbReference>
<dbReference type="CDD" id="cd00093">
    <property type="entry name" value="HTH_XRE"/>
    <property type="match status" value="1"/>
</dbReference>
<dbReference type="PROSITE" id="PS50943">
    <property type="entry name" value="HTH_CROC1"/>
    <property type="match status" value="1"/>
</dbReference>
<dbReference type="SMART" id="SM00530">
    <property type="entry name" value="HTH_XRE"/>
    <property type="match status" value="1"/>
</dbReference>
<protein>
    <submittedName>
        <fullName evidence="1">Helix-turn-helix domain-containing protein</fullName>
    </submittedName>
</protein>
<gene>
    <name evidence="1" type="ORF">GJU95_02735</name>
</gene>
<dbReference type="Proteomes" id="UP000488295">
    <property type="component" value="Unassembled WGS sequence"/>
</dbReference>
<dbReference type="InterPro" id="IPR010982">
    <property type="entry name" value="Lambda_DNA-bd_dom_sf"/>
</dbReference>
<dbReference type="AlphaFoldDB" id="A0A9X5AL71"/>
<organism evidence="1 2">
    <name type="scientific">Lactobacillus johnsonii</name>
    <dbReference type="NCBI Taxonomy" id="33959"/>
    <lineage>
        <taxon>Bacteria</taxon>
        <taxon>Bacillati</taxon>
        <taxon>Bacillota</taxon>
        <taxon>Bacilli</taxon>
        <taxon>Lactobacillales</taxon>
        <taxon>Lactobacillaceae</taxon>
        <taxon>Lactobacillus</taxon>
    </lineage>
</organism>
<sequence length="266" mass="31151">MTIGELLKENRKKLNLTQKEMAGTIVSTSFYSRVEQDNTRISAIDLLKILKVHHINISDFIDQLTIKLNNQTDEDEIIDTLFIAFFNNDIDTVMQLKKYIYLRASQTTKLYIKLIEALLKQDRTILNKQDEDLIRKELFNGLNWSIPTLKLFTNSMFIYTSDELSFLLTSILNKYQTTKNETVQKFIASICINFLDLCYKRKNFTFWKKGISFLFSLPSTPELLMYKLLGKYYQAILEKDKTTIDHIKTTLMLSGFSNYIELLPNI</sequence>
<evidence type="ECO:0000313" key="2">
    <source>
        <dbReference type="Proteomes" id="UP000488295"/>
    </source>
</evidence>
<reference evidence="1 2" key="1">
    <citation type="submission" date="2019-11" db="EMBL/GenBank/DDBJ databases">
        <title>Gastrointestinal microbiota of Peromyscus leucopus.</title>
        <authorList>
            <person name="Milovic A."/>
            <person name="Bassam K."/>
            <person name="Barbour A.G."/>
        </authorList>
    </citation>
    <scope>NUCLEOTIDE SEQUENCE [LARGE SCALE GENOMIC DNA]</scope>
    <source>
        <strain evidence="1 2">LL8</strain>
    </source>
</reference>
<dbReference type="GO" id="GO:0003677">
    <property type="term" value="F:DNA binding"/>
    <property type="evidence" value="ECO:0007669"/>
    <property type="project" value="InterPro"/>
</dbReference>
<accession>A0A9X5AL71</accession>
<name>A0A9X5AL71_LACJH</name>
<proteinExistence type="predicted"/>
<dbReference type="Pfam" id="PF21259">
    <property type="entry name" value="Rgg_C"/>
    <property type="match status" value="1"/>
</dbReference>
<comment type="caution">
    <text evidence="1">The sequence shown here is derived from an EMBL/GenBank/DDBJ whole genome shotgun (WGS) entry which is preliminary data.</text>
</comment>
<dbReference type="GeneID" id="83569467"/>
<dbReference type="InterPro" id="IPR010057">
    <property type="entry name" value="Transcription_activator_Rgg_C"/>
</dbReference>
<dbReference type="SUPFAM" id="SSF47413">
    <property type="entry name" value="lambda repressor-like DNA-binding domains"/>
    <property type="match status" value="1"/>
</dbReference>
<evidence type="ECO:0000313" key="1">
    <source>
        <dbReference type="EMBL" id="MTE02694.1"/>
    </source>
</evidence>
<dbReference type="InterPro" id="IPR001387">
    <property type="entry name" value="Cro/C1-type_HTH"/>
</dbReference>